<protein>
    <submittedName>
        <fullName evidence="1">DUF5988 family protein</fullName>
    </submittedName>
</protein>
<dbReference type="EMBL" id="CP095749">
    <property type="protein sequence ID" value="WEB45496.1"/>
    <property type="molecule type" value="Genomic_DNA"/>
</dbReference>
<sequence>MAEIKVVLVGGPSYFPDDQRVQYAPSLTETFKKRFRNGYEHFVHQGAFHTVEGEELPALEWTARTAIAE</sequence>
<evidence type="ECO:0000313" key="2">
    <source>
        <dbReference type="Proteomes" id="UP001218629"/>
    </source>
</evidence>
<organism evidence="1 2">
    <name type="scientific">Streptomyces yunnanensis</name>
    <dbReference type="NCBI Taxonomy" id="156453"/>
    <lineage>
        <taxon>Bacteria</taxon>
        <taxon>Bacillati</taxon>
        <taxon>Actinomycetota</taxon>
        <taxon>Actinomycetes</taxon>
        <taxon>Kitasatosporales</taxon>
        <taxon>Streptomycetaceae</taxon>
        <taxon>Streptomyces</taxon>
    </lineage>
</organism>
<dbReference type="RefSeq" id="WP_039628527.1">
    <property type="nucleotide sequence ID" value="NZ_CP095749.1"/>
</dbReference>
<dbReference type="Proteomes" id="UP001218629">
    <property type="component" value="Chromosome"/>
</dbReference>
<name>A0ABY8ALK1_9ACTN</name>
<dbReference type="InterPro" id="IPR046030">
    <property type="entry name" value="DUF5988"/>
</dbReference>
<reference evidence="1 2" key="1">
    <citation type="submission" date="2022-03" db="EMBL/GenBank/DDBJ databases">
        <title>Streptomyces yunnanensis P86,complete genome.</title>
        <authorList>
            <person name="Chen S."/>
            <person name="Zhang Q."/>
        </authorList>
    </citation>
    <scope>NUCLEOTIDE SEQUENCE [LARGE SCALE GENOMIC DNA]</scope>
    <source>
        <strain evidence="1 2">P86</strain>
    </source>
</reference>
<dbReference type="Pfam" id="PF19450">
    <property type="entry name" value="DUF5988"/>
    <property type="match status" value="1"/>
</dbReference>
<accession>A0ABY8ALK1</accession>
<proteinExistence type="predicted"/>
<gene>
    <name evidence="1" type="ORF">MOV08_43595</name>
</gene>
<keyword evidence="2" id="KW-1185">Reference proteome</keyword>
<evidence type="ECO:0000313" key="1">
    <source>
        <dbReference type="EMBL" id="WEB45496.1"/>
    </source>
</evidence>